<dbReference type="Proteomes" id="UP001054945">
    <property type="component" value="Unassembled WGS sequence"/>
</dbReference>
<keyword evidence="2" id="KW-1185">Reference proteome</keyword>
<dbReference type="AlphaFoldDB" id="A0AAV4MR80"/>
<protein>
    <submittedName>
        <fullName evidence="1">Uncharacterized protein</fullName>
    </submittedName>
</protein>
<organism evidence="1 2">
    <name type="scientific">Caerostris extrusa</name>
    <name type="common">Bark spider</name>
    <name type="synonym">Caerostris bankana</name>
    <dbReference type="NCBI Taxonomy" id="172846"/>
    <lineage>
        <taxon>Eukaryota</taxon>
        <taxon>Metazoa</taxon>
        <taxon>Ecdysozoa</taxon>
        <taxon>Arthropoda</taxon>
        <taxon>Chelicerata</taxon>
        <taxon>Arachnida</taxon>
        <taxon>Araneae</taxon>
        <taxon>Araneomorphae</taxon>
        <taxon>Entelegynae</taxon>
        <taxon>Araneoidea</taxon>
        <taxon>Araneidae</taxon>
        <taxon>Caerostris</taxon>
    </lineage>
</organism>
<dbReference type="EMBL" id="BPLR01002536">
    <property type="protein sequence ID" value="GIX74905.1"/>
    <property type="molecule type" value="Genomic_DNA"/>
</dbReference>
<evidence type="ECO:0000313" key="1">
    <source>
        <dbReference type="EMBL" id="GIX74905.1"/>
    </source>
</evidence>
<proteinExistence type="predicted"/>
<sequence>MSEEYLIPGHSFDYLFVVKDSPELSVLLRTVKTQTECPKRISWIMDIFLSRVKCILNAKFFFRRLDSLYHINVDITIIFTNKHGEQLTKINNDHLEEEVMHESSFSSQNYQFLASTQPDDDEIHCKLRIEVTDGCDPNRIPK</sequence>
<comment type="caution">
    <text evidence="1">The sequence shown here is derived from an EMBL/GenBank/DDBJ whole genome shotgun (WGS) entry which is preliminary data.</text>
</comment>
<name>A0AAV4MR80_CAEEX</name>
<accession>A0AAV4MR80</accession>
<gene>
    <name evidence="1" type="ORF">CEXT_281581</name>
</gene>
<reference evidence="1 2" key="1">
    <citation type="submission" date="2021-06" db="EMBL/GenBank/DDBJ databases">
        <title>Caerostris extrusa draft genome.</title>
        <authorList>
            <person name="Kono N."/>
            <person name="Arakawa K."/>
        </authorList>
    </citation>
    <scope>NUCLEOTIDE SEQUENCE [LARGE SCALE GENOMIC DNA]</scope>
</reference>
<evidence type="ECO:0000313" key="2">
    <source>
        <dbReference type="Proteomes" id="UP001054945"/>
    </source>
</evidence>